<accession>A0A3N6MGR2</accession>
<gene>
    <name evidence="2" type="ORF">EA473_07550</name>
</gene>
<protein>
    <submittedName>
        <fullName evidence="2">DUF4350 domain-containing protein</fullName>
    </submittedName>
</protein>
<reference evidence="2 3" key="1">
    <citation type="submission" date="2018-10" db="EMBL/GenBank/DDBJ databases">
        <title>Natrarchaeobius chitinivorans gen. nov., sp. nov., and Natrarchaeobius haloalkaliphilus sp. nov., alkaliphilic, chitin-utilizing haloarchaea from hypersaline alkaline lakes.</title>
        <authorList>
            <person name="Sorokin D.Y."/>
            <person name="Elcheninov A.G."/>
            <person name="Kostrikina N.A."/>
            <person name="Bale N.J."/>
            <person name="Sinninghe Damste J.S."/>
            <person name="Khijniak T.V."/>
            <person name="Kublanov I.V."/>
            <person name="Toshchakov S.V."/>
        </authorList>
    </citation>
    <scope>NUCLEOTIDE SEQUENCE [LARGE SCALE GENOMIC DNA]</scope>
    <source>
        <strain evidence="2 3">AArcht4T</strain>
    </source>
</reference>
<dbReference type="Pfam" id="PF14258">
    <property type="entry name" value="DUF4350"/>
    <property type="match status" value="1"/>
</dbReference>
<proteinExistence type="predicted"/>
<keyword evidence="3" id="KW-1185">Reference proteome</keyword>
<dbReference type="InterPro" id="IPR025646">
    <property type="entry name" value="DUF4350"/>
</dbReference>
<dbReference type="OrthoDB" id="372296at2157"/>
<dbReference type="Proteomes" id="UP000282323">
    <property type="component" value="Unassembled WGS sequence"/>
</dbReference>
<sequence>MSTRRWIRQQTGADLEWPRVLLVALGGVLLVTLLVGASMSGTAFGLFNPSWDGTSEFRSAVDDDPETELRLLEDPDRYPTDTANESVAFIVAPEQGYDESSIESIREFLEHGGTVVVLDDRGSTVNPLLSALGGDARIEDGVLMDERNYDRGPAMPVVDRTGDHRYTDDVDQLTLNHAGAVAPGNATPIVSTSDFAYLAASPTAELDSETNVTSYPVATVEPVDVGAVVVISDPSIAINAMYDSSDNAAFLAGLYADHDYVLLDVSHTERLPPLVSLLESIRLSGALQIALGTVTVGLIAVVTNPRARPIRVAVRNRVASWTADSAPPAGKPVGLTDDELASVLRSRHPEWDDERIQRVIAAFNRTRSKGDDE</sequence>
<evidence type="ECO:0000313" key="3">
    <source>
        <dbReference type="Proteomes" id="UP000282323"/>
    </source>
</evidence>
<name>A0A3N6MGR2_NATCH</name>
<evidence type="ECO:0000259" key="1">
    <source>
        <dbReference type="Pfam" id="PF14258"/>
    </source>
</evidence>
<dbReference type="EMBL" id="REGA01000004">
    <property type="protein sequence ID" value="RQG96020.1"/>
    <property type="molecule type" value="Genomic_DNA"/>
</dbReference>
<evidence type="ECO:0000313" key="2">
    <source>
        <dbReference type="EMBL" id="RQG96020.1"/>
    </source>
</evidence>
<comment type="caution">
    <text evidence="2">The sequence shown here is derived from an EMBL/GenBank/DDBJ whole genome shotgun (WGS) entry which is preliminary data.</text>
</comment>
<dbReference type="RefSeq" id="WP_124195019.1">
    <property type="nucleotide sequence ID" value="NZ_REGA01000004.1"/>
</dbReference>
<dbReference type="AlphaFoldDB" id="A0A3N6MGR2"/>
<organism evidence="2 3">
    <name type="scientific">Natrarchaeobius chitinivorans</name>
    <dbReference type="NCBI Taxonomy" id="1679083"/>
    <lineage>
        <taxon>Archaea</taxon>
        <taxon>Methanobacteriati</taxon>
        <taxon>Methanobacteriota</taxon>
        <taxon>Stenosarchaea group</taxon>
        <taxon>Halobacteria</taxon>
        <taxon>Halobacteriales</taxon>
        <taxon>Natrialbaceae</taxon>
        <taxon>Natrarchaeobius</taxon>
    </lineage>
</organism>
<feature type="domain" description="DUF4350" evidence="1">
    <location>
        <begin position="47"/>
        <end position="254"/>
    </location>
</feature>